<dbReference type="RefSeq" id="WP_246495593.1">
    <property type="nucleotide sequence ID" value="NZ_JACHJL010000020.1"/>
</dbReference>
<dbReference type="EMBL" id="JACHJL010000020">
    <property type="protein sequence ID" value="MBB5939028.1"/>
    <property type="molecule type" value="Genomic_DNA"/>
</dbReference>
<dbReference type="Proteomes" id="UP000588098">
    <property type="component" value="Unassembled WGS sequence"/>
</dbReference>
<comment type="caution">
    <text evidence="1">The sequence shown here is derived from an EMBL/GenBank/DDBJ whole genome shotgun (WGS) entry which is preliminary data.</text>
</comment>
<proteinExistence type="predicted"/>
<keyword evidence="2" id="KW-1185">Reference proteome</keyword>
<accession>A0A7W9QG02</accession>
<protein>
    <submittedName>
        <fullName evidence="1">Uncharacterized protein</fullName>
    </submittedName>
</protein>
<sequence length="90" mass="9962">MEQEPTTPPDFTPSNKDPKSCDEFAYAGSYNSAGTPSQFGGKNPTTSGDNCVQTYGTRYSKGVWQLFDDTRFATPNWEKTVCGRSSMSNW</sequence>
<evidence type="ECO:0000313" key="1">
    <source>
        <dbReference type="EMBL" id="MBB5939028.1"/>
    </source>
</evidence>
<reference evidence="1 2" key="1">
    <citation type="submission" date="2020-08" db="EMBL/GenBank/DDBJ databases">
        <title>Genomic Encyclopedia of Type Strains, Phase III (KMG-III): the genomes of soil and plant-associated and newly described type strains.</title>
        <authorList>
            <person name="Whitman W."/>
        </authorList>
    </citation>
    <scope>NUCLEOTIDE SEQUENCE [LARGE SCALE GENOMIC DNA]</scope>
    <source>
        <strain evidence="1 2">CECT 8305</strain>
    </source>
</reference>
<name>A0A7W9QG02_9ACTN</name>
<dbReference type="AlphaFoldDB" id="A0A7W9QG02"/>
<organism evidence="1 2">
    <name type="scientific">Streptomyces zagrosensis</name>
    <dbReference type="NCBI Taxonomy" id="1042984"/>
    <lineage>
        <taxon>Bacteria</taxon>
        <taxon>Bacillati</taxon>
        <taxon>Actinomycetota</taxon>
        <taxon>Actinomycetes</taxon>
        <taxon>Kitasatosporales</taxon>
        <taxon>Streptomycetaceae</taxon>
        <taxon>Streptomyces</taxon>
    </lineage>
</organism>
<gene>
    <name evidence="1" type="ORF">FHS42_006120</name>
</gene>
<evidence type="ECO:0000313" key="2">
    <source>
        <dbReference type="Proteomes" id="UP000588098"/>
    </source>
</evidence>